<dbReference type="EMBL" id="NFFZ01000012">
    <property type="protein sequence ID" value="OTI58939.1"/>
    <property type="molecule type" value="Genomic_DNA"/>
</dbReference>
<reference evidence="5 10" key="3">
    <citation type="submission" date="2017-05" db="EMBL/GenBank/DDBJ databases">
        <authorList>
            <person name="Song R."/>
            <person name="Chenine A.L."/>
            <person name="Ruprecht R.M."/>
        </authorList>
    </citation>
    <scope>NUCLEOTIDE SEQUENCE [LARGE SCALE GENOMIC DNA]</scope>
    <source>
        <strain evidence="5 10">S567_C10_BS</strain>
    </source>
</reference>
<proteinExistence type="predicted"/>
<feature type="transmembrane region" description="Helical" evidence="1">
    <location>
        <begin position="40"/>
        <end position="59"/>
    </location>
</feature>
<evidence type="ECO:0000313" key="13">
    <source>
        <dbReference type="Proteomes" id="UP000433532"/>
    </source>
</evidence>
<evidence type="ECO:0000313" key="11">
    <source>
        <dbReference type="Proteomes" id="UP000270834"/>
    </source>
</evidence>
<dbReference type="Proteomes" id="UP000644192">
    <property type="component" value="Unassembled WGS sequence"/>
</dbReference>
<keyword evidence="1" id="KW-0472">Membrane</keyword>
<dbReference type="EMBL" id="WOAD01000021">
    <property type="protein sequence ID" value="MUI37699.1"/>
    <property type="molecule type" value="Genomic_DNA"/>
</dbReference>
<feature type="transmembrane region" description="Helical" evidence="1">
    <location>
        <begin position="79"/>
        <end position="98"/>
    </location>
</feature>
<evidence type="ECO:0000313" key="6">
    <source>
        <dbReference type="EMBL" id="RMS48031.1"/>
    </source>
</evidence>
<evidence type="ECO:0000313" key="4">
    <source>
        <dbReference type="EMBL" id="MZZ11350.1"/>
    </source>
</evidence>
<reference evidence="8" key="9">
    <citation type="submission" date="2023-06" db="EMBL/GenBank/DDBJ databases">
        <authorList>
            <consortium name="Clinical and Environmental Microbiology Branch: Whole genome sequencing antimicrobial resistance pathogens in the healthcare setting"/>
        </authorList>
    </citation>
    <scope>NUCLEOTIDE SEQUENCE</scope>
    <source>
        <strain evidence="8">2021CK-01020</strain>
    </source>
</reference>
<evidence type="ECO:0000313" key="12">
    <source>
        <dbReference type="Proteomes" id="UP000284767"/>
    </source>
</evidence>
<reference evidence="3 13" key="7">
    <citation type="submission" date="2019-11" db="EMBL/GenBank/DDBJ databases">
        <title>Genomes of ocular Pseudomonas aeruginosa isolates.</title>
        <authorList>
            <person name="Khan M."/>
            <person name="Rice S.A."/>
            <person name="Willcox M.D.P."/>
            <person name="Stapleton F."/>
        </authorList>
    </citation>
    <scope>NUCLEOTIDE SEQUENCE [LARGE SCALE GENOMIC DNA]</scope>
    <source>
        <strain evidence="3 13">PA221</strain>
    </source>
</reference>
<evidence type="ECO:0000313" key="5">
    <source>
        <dbReference type="EMBL" id="OTI58939.1"/>
    </source>
</evidence>
<dbReference type="AlphaFoldDB" id="A0A069Q9P3"/>
<reference evidence="7 12" key="4">
    <citation type="submission" date="2017-08" db="EMBL/GenBank/DDBJ databases">
        <authorList>
            <person name="Feschi L."/>
            <person name="Jeukens J."/>
            <person name="Emond-Rheault J.-G."/>
            <person name="Kukavica-Ibrulj I."/>
            <person name="Boyle B."/>
            <person name="Levesque R.C."/>
        </authorList>
    </citation>
    <scope>NUCLEOTIDE SEQUENCE [LARGE SCALE GENOMIC DNA]</scope>
    <source>
        <strain evidence="7 12">PA-W36</strain>
    </source>
</reference>
<reference evidence="2" key="2">
    <citation type="submission" date="2015-06" db="EMBL/GenBank/DDBJ databases">
        <authorList>
            <person name="Radhakrishnan R."/>
            <person name="Underwood A."/>
            <person name="Al-Shahib A."/>
        </authorList>
    </citation>
    <scope>NUCLEOTIDE SEQUENCE</scope>
    <source>
        <strain evidence="2">P19_London_7_VIM_2_05_10</strain>
    </source>
</reference>
<name>A0A069Q9P3_PSEAI</name>
<dbReference type="Proteomes" id="UP000045039">
    <property type="component" value="Unassembled WGS sequence"/>
</dbReference>
<dbReference type="KEGG" id="paeb:NCGM1900_3004"/>
<dbReference type="EMBL" id="WXZT01000001">
    <property type="protein sequence ID" value="MZZ11350.1"/>
    <property type="molecule type" value="Genomic_DNA"/>
</dbReference>
<dbReference type="EMBL" id="CVVU01000215">
    <property type="protein sequence ID" value="CRP30103.1"/>
    <property type="molecule type" value="Genomic_DNA"/>
</dbReference>
<reference evidence="6 11" key="5">
    <citation type="submission" date="2018-08" db="EMBL/GenBank/DDBJ databases">
        <title>Recombination of ecologically and evolutionarily significant loci maintains genetic cohesion in the Pseudomonas syringae species complex.</title>
        <authorList>
            <person name="Dillon M."/>
            <person name="Thakur S."/>
            <person name="Almeida R.N.D."/>
            <person name="Weir B.S."/>
            <person name="Guttman D.S."/>
        </authorList>
    </citation>
    <scope>NUCLEOTIDE SEQUENCE [LARGE SCALE GENOMIC DNA]</scope>
    <source>
        <strain evidence="6 11">ICMP 7846</strain>
    </source>
</reference>
<evidence type="ECO:0000313" key="3">
    <source>
        <dbReference type="EMBL" id="MUI37699.1"/>
    </source>
</evidence>
<accession>A0A069Q9P3</accession>
<keyword evidence="1" id="KW-1133">Transmembrane helix</keyword>
<accession>A0A1S1C814</accession>
<dbReference type="OMA" id="RTNCVTF"/>
<protein>
    <submittedName>
        <fullName evidence="5">Uncharacterized protein</fullName>
    </submittedName>
</protein>
<reference evidence="7 12" key="6">
    <citation type="submission" date="2019-01" db="EMBL/GenBank/DDBJ databases">
        <title>The Pseudomonas aeruginosa pan-genome provides new insights on its population structure, horizontal gene transfer and pathogenicity.</title>
        <authorList>
            <person name="Freschi L."/>
            <person name="Vincent A.T."/>
            <person name="Jeukens J."/>
            <person name="Emond-Rheault J.-G."/>
            <person name="Kukavica-Ibrulj I."/>
            <person name="Dupont M.-J."/>
            <person name="Charette S.J."/>
            <person name="Boyle B."/>
            <person name="Levesque R.C."/>
        </authorList>
    </citation>
    <scope>NUCLEOTIDE SEQUENCE [LARGE SCALE GENOMIC DNA]</scope>
    <source>
        <strain evidence="7 12">PA-W36</strain>
    </source>
</reference>
<dbReference type="RefSeq" id="WP_003091621.1">
    <property type="nucleotide sequence ID" value="NZ_AP014622.1"/>
</dbReference>
<feature type="transmembrane region" description="Helical" evidence="1">
    <location>
        <begin position="7"/>
        <end position="28"/>
    </location>
</feature>
<reference evidence="8" key="10">
    <citation type="submission" date="2023-10" db="EMBL/GenBank/DDBJ databases">
        <title>Pathogen: clinical or host-associated sample.</title>
        <authorList>
            <person name="Hergert J."/>
            <person name="Casey R."/>
            <person name="Wagner J."/>
            <person name="Young E.L."/>
            <person name="Oakeson K.F."/>
        </authorList>
    </citation>
    <scope>NUCLEOTIDE SEQUENCE</scope>
    <source>
        <strain evidence="8">2021CK-01020</strain>
    </source>
</reference>
<dbReference type="Proteomes" id="UP000270834">
    <property type="component" value="Unassembled WGS sequence"/>
</dbReference>
<evidence type="ECO:0000313" key="2">
    <source>
        <dbReference type="EMBL" id="CRP30103.1"/>
    </source>
</evidence>
<evidence type="ECO:0000313" key="9">
    <source>
        <dbReference type="Proteomes" id="UP000045039"/>
    </source>
</evidence>
<gene>
    <name evidence="6" type="ORF">ALP65_02653</name>
    <name evidence="5" type="ORF">CAZ10_22290</name>
    <name evidence="3" type="ORF">GNQ48_22065</name>
    <name evidence="4" type="ORF">GUL26_03720</name>
    <name evidence="7" type="ORF">IPC1295_28825</name>
    <name evidence="8" type="ORF">L4V69_12035</name>
    <name evidence="2" type="ORF">PAERUG_P19_London_7_VIM_2_05_10_04033</name>
</gene>
<dbReference type="EMBL" id="NSNE01000024">
    <property type="protein sequence ID" value="RPM05607.1"/>
    <property type="molecule type" value="Genomic_DNA"/>
</dbReference>
<sequence length="99" mass="10519">MIGWGRACIGVGGLLLLGQLLGGALLLADDGEATLAVEHFWQFVFLIPAILVALGMFVLQHHVGSFAQLYRRRLDGASYLLVSCGIALVLGKLCVLLLA</sequence>
<evidence type="ECO:0000313" key="8">
    <source>
        <dbReference type="EMBL" id="WOS79851.1"/>
    </source>
</evidence>
<keyword evidence="1" id="KW-0812">Transmembrane</keyword>
<reference evidence="4" key="8">
    <citation type="submission" date="2020-01" db="EMBL/GenBank/DDBJ databases">
        <title>Bacteria Cultured from War Wounds Associated with the Conflict in Eastern Ukraine.</title>
        <authorList>
            <person name="Snesrud E."/>
            <person name="Galac M.R."/>
            <person name="Mc Gann P."/>
            <person name="Valentine K."/>
            <person name="Viacheslav K."/>
        </authorList>
    </citation>
    <scope>NUCLEOTIDE SEQUENCE</scope>
    <source>
        <strain evidence="4">VNMU148</strain>
    </source>
</reference>
<dbReference type="Proteomes" id="UP000284767">
    <property type="component" value="Unassembled WGS sequence"/>
</dbReference>
<evidence type="ECO:0000256" key="1">
    <source>
        <dbReference type="SAM" id="Phobius"/>
    </source>
</evidence>
<dbReference type="Proteomes" id="UP000433532">
    <property type="component" value="Unassembled WGS sequence"/>
</dbReference>
<dbReference type="Proteomes" id="UP001297540">
    <property type="component" value="Chromosome"/>
</dbReference>
<dbReference type="EMBL" id="RBSQ01001083">
    <property type="protein sequence ID" value="RMS48031.1"/>
    <property type="molecule type" value="Genomic_DNA"/>
</dbReference>
<organism evidence="5 10">
    <name type="scientific">Pseudomonas aeruginosa</name>
    <dbReference type="NCBI Taxonomy" id="287"/>
    <lineage>
        <taxon>Bacteria</taxon>
        <taxon>Pseudomonadati</taxon>
        <taxon>Pseudomonadota</taxon>
        <taxon>Gammaproteobacteria</taxon>
        <taxon>Pseudomonadales</taxon>
        <taxon>Pseudomonadaceae</taxon>
        <taxon>Pseudomonas</taxon>
    </lineage>
</organism>
<evidence type="ECO:0000313" key="10">
    <source>
        <dbReference type="Proteomes" id="UP000194857"/>
    </source>
</evidence>
<reference evidence="9" key="1">
    <citation type="submission" date="2015-06" db="EMBL/GenBank/DDBJ databases">
        <authorList>
            <person name="Radhakrishnan Rajesh"/>
            <person name="Underwood Anthony"/>
            <person name="Al-Shahib Ali"/>
        </authorList>
    </citation>
    <scope>NUCLEOTIDE SEQUENCE [LARGE SCALE GENOMIC DNA]</scope>
    <source>
        <strain evidence="9">P19_London_7_VIM_2_05_10</strain>
    </source>
</reference>
<dbReference type="EMBL" id="CP136986">
    <property type="protein sequence ID" value="WOS79851.1"/>
    <property type="molecule type" value="Genomic_DNA"/>
</dbReference>
<dbReference type="Proteomes" id="UP000194857">
    <property type="component" value="Unassembled WGS sequence"/>
</dbReference>
<evidence type="ECO:0000313" key="7">
    <source>
        <dbReference type="EMBL" id="RPM05607.1"/>
    </source>
</evidence>